<evidence type="ECO:0000259" key="1">
    <source>
        <dbReference type="PROSITE" id="PS50181"/>
    </source>
</evidence>
<comment type="caution">
    <text evidence="2">The sequence shown here is derived from an EMBL/GenBank/DDBJ whole genome shotgun (WGS) entry which is preliminary data.</text>
</comment>
<dbReference type="InterPro" id="IPR042508">
    <property type="entry name" value="FBXW5"/>
</dbReference>
<dbReference type="InterPro" id="IPR036047">
    <property type="entry name" value="F-box-like_dom_sf"/>
</dbReference>
<dbReference type="InterPro" id="IPR001810">
    <property type="entry name" value="F-box_dom"/>
</dbReference>
<dbReference type="Pfam" id="PF12937">
    <property type="entry name" value="F-box-like"/>
    <property type="match status" value="1"/>
</dbReference>
<dbReference type="SMART" id="SM00256">
    <property type="entry name" value="FBOX"/>
    <property type="match status" value="1"/>
</dbReference>
<name>A0AA36HGG6_CYLNA</name>
<dbReference type="Proteomes" id="UP001176961">
    <property type="component" value="Unassembled WGS sequence"/>
</dbReference>
<proteinExistence type="predicted"/>
<accession>A0AA36HGG6</accession>
<reference evidence="2" key="1">
    <citation type="submission" date="2023-07" db="EMBL/GenBank/DDBJ databases">
        <authorList>
            <consortium name="CYATHOMIX"/>
        </authorList>
    </citation>
    <scope>NUCLEOTIDE SEQUENCE</scope>
    <source>
        <strain evidence="2">N/A</strain>
    </source>
</reference>
<gene>
    <name evidence="2" type="ORF">CYNAS_LOCUS22342</name>
</gene>
<evidence type="ECO:0000313" key="3">
    <source>
        <dbReference type="Proteomes" id="UP001176961"/>
    </source>
</evidence>
<dbReference type="SUPFAM" id="SSF50978">
    <property type="entry name" value="WD40 repeat-like"/>
    <property type="match status" value="1"/>
</dbReference>
<sequence length="550" mass="62894">MPPDLSWDNIPYELLLNIYRELSYRDLVSCGAVSIHWRHVMRDKTLWKQHLKGVYAWWNWEPLVTTTYYDEFMFFKRNIPKFLKEVVNDYDYDLRHCIFSPCGAFFLVCGKGAYFCVYRSDPIEFLHERCLKDSLSWQEITTAEFSPDESKVMLTGVRQDGSGELAVFSIETSGEVHFICRSPCSPPGVACWFDNDYLICGEIYNFRFNSAIASSISQLWLMSVPKDRKGALTGVLCPLLRFLNREGKLRFPLISNYVSSRFRRVLQLTQEADMENKTLEQKLAELELCVSTADDLSELRRVLDAQQQCFDCYLKHNIGVERSESAANCICFCHEMLSKMLIFVDGDNSNRVCFKIIDHNLFSEALAMQRFAKIEQEGEEDDGWNFVLHRVDTPDHYIEVDGVITNIALSVDKKQLFVSYETRAFASSTKYSVYCVDLEKMILDRFPFSGALLSNEQGFLCSNEFLLASAVGEEVHIWARLHGGSEVQRLAVDTRIVDLSLHPTNNTLITASQNYLAPKLAADGVVQHFFVLQSVSALIVIGSCLNNIEA</sequence>
<dbReference type="GO" id="GO:0019005">
    <property type="term" value="C:SCF ubiquitin ligase complex"/>
    <property type="evidence" value="ECO:0007669"/>
    <property type="project" value="InterPro"/>
</dbReference>
<dbReference type="EMBL" id="CATQJL010000326">
    <property type="protein sequence ID" value="CAJ0610359.1"/>
    <property type="molecule type" value="Genomic_DNA"/>
</dbReference>
<dbReference type="GO" id="GO:0016567">
    <property type="term" value="P:protein ubiquitination"/>
    <property type="evidence" value="ECO:0007669"/>
    <property type="project" value="InterPro"/>
</dbReference>
<dbReference type="PANTHER" id="PTHR20995:SF17">
    <property type="entry name" value="F-BOX_WD REPEAT-CONTAINING PROTEIN 5"/>
    <property type="match status" value="1"/>
</dbReference>
<protein>
    <recommendedName>
        <fullName evidence="1">F-box domain-containing protein</fullName>
    </recommendedName>
</protein>
<organism evidence="2 3">
    <name type="scientific">Cylicocyclus nassatus</name>
    <name type="common">Nematode worm</name>
    <dbReference type="NCBI Taxonomy" id="53992"/>
    <lineage>
        <taxon>Eukaryota</taxon>
        <taxon>Metazoa</taxon>
        <taxon>Ecdysozoa</taxon>
        <taxon>Nematoda</taxon>
        <taxon>Chromadorea</taxon>
        <taxon>Rhabditida</taxon>
        <taxon>Rhabditina</taxon>
        <taxon>Rhabditomorpha</taxon>
        <taxon>Strongyloidea</taxon>
        <taxon>Strongylidae</taxon>
        <taxon>Cylicocyclus</taxon>
    </lineage>
</organism>
<dbReference type="AlphaFoldDB" id="A0AA36HGG6"/>
<keyword evidence="3" id="KW-1185">Reference proteome</keyword>
<feature type="domain" description="F-box" evidence="1">
    <location>
        <begin position="4"/>
        <end position="50"/>
    </location>
</feature>
<dbReference type="GO" id="GO:0080008">
    <property type="term" value="C:Cul4-RING E3 ubiquitin ligase complex"/>
    <property type="evidence" value="ECO:0007669"/>
    <property type="project" value="InterPro"/>
</dbReference>
<dbReference type="PROSITE" id="PS50181">
    <property type="entry name" value="FBOX"/>
    <property type="match status" value="1"/>
</dbReference>
<dbReference type="Gene3D" id="1.20.1280.50">
    <property type="match status" value="1"/>
</dbReference>
<dbReference type="InterPro" id="IPR036322">
    <property type="entry name" value="WD40_repeat_dom_sf"/>
</dbReference>
<dbReference type="PANTHER" id="PTHR20995">
    <property type="entry name" value="F-BOX/WD REPEAT-CONTAINING PROTEIN 5"/>
    <property type="match status" value="1"/>
</dbReference>
<dbReference type="SUPFAM" id="SSF81383">
    <property type="entry name" value="F-box domain"/>
    <property type="match status" value="1"/>
</dbReference>
<evidence type="ECO:0000313" key="2">
    <source>
        <dbReference type="EMBL" id="CAJ0610359.1"/>
    </source>
</evidence>